<proteinExistence type="predicted"/>
<dbReference type="RefSeq" id="XP_053024107.1">
    <property type="nucleotide sequence ID" value="XM_053172913.1"/>
</dbReference>
<reference evidence="2" key="1">
    <citation type="submission" date="2022-10" db="EMBL/GenBank/DDBJ databases">
        <title>Puccinia triticina Genome sequencing and assembly.</title>
        <authorList>
            <person name="Li C."/>
        </authorList>
    </citation>
    <scope>NUCLEOTIDE SEQUENCE</scope>
    <source>
        <strain evidence="2">Pt15</strain>
    </source>
</reference>
<name>A0ABY7CVS6_9BASI</name>
<evidence type="ECO:0000313" key="2">
    <source>
        <dbReference type="EMBL" id="WAQ88552.1"/>
    </source>
</evidence>
<feature type="signal peptide" evidence="1">
    <location>
        <begin position="1"/>
        <end position="22"/>
    </location>
</feature>
<evidence type="ECO:0000256" key="1">
    <source>
        <dbReference type="SAM" id="SignalP"/>
    </source>
</evidence>
<protein>
    <recommendedName>
        <fullName evidence="4">Cyanovirin-N domain-containing protein</fullName>
    </recommendedName>
</protein>
<organism evidence="2 3">
    <name type="scientific">Puccinia triticina</name>
    <dbReference type="NCBI Taxonomy" id="208348"/>
    <lineage>
        <taxon>Eukaryota</taxon>
        <taxon>Fungi</taxon>
        <taxon>Dikarya</taxon>
        <taxon>Basidiomycota</taxon>
        <taxon>Pucciniomycotina</taxon>
        <taxon>Pucciniomycetes</taxon>
        <taxon>Pucciniales</taxon>
        <taxon>Pucciniaceae</taxon>
        <taxon>Puccinia</taxon>
    </lineage>
</organism>
<evidence type="ECO:0008006" key="4">
    <source>
        <dbReference type="Google" id="ProtNLM"/>
    </source>
</evidence>
<accession>A0ABY7CVS6</accession>
<feature type="chain" id="PRO_5046015496" description="Cyanovirin-N domain-containing protein" evidence="1">
    <location>
        <begin position="23"/>
        <end position="110"/>
    </location>
</feature>
<dbReference type="GeneID" id="77813808"/>
<gene>
    <name evidence="2" type="ORF">PtA15_9A679</name>
</gene>
<dbReference type="Proteomes" id="UP001164743">
    <property type="component" value="Chromosome 9A"/>
</dbReference>
<sequence>MQFFSLYTLVALLYIQSEAVHASTFSCNKPNAKGFCMIKINRHNVNTVPGWKGHDWASCIANISLGRYSCDMTIGAAAIQASFCCDDLEVEPGYVTPLTKRFVKNHCSTQ</sequence>
<keyword evidence="1" id="KW-0732">Signal</keyword>
<evidence type="ECO:0000313" key="3">
    <source>
        <dbReference type="Proteomes" id="UP001164743"/>
    </source>
</evidence>
<dbReference type="EMBL" id="CP110429">
    <property type="protein sequence ID" value="WAQ88552.1"/>
    <property type="molecule type" value="Genomic_DNA"/>
</dbReference>
<keyword evidence="3" id="KW-1185">Reference proteome</keyword>